<gene>
    <name evidence="1" type="ORF">A3C87_03130</name>
</gene>
<organism evidence="1 2">
    <name type="scientific">Candidatus Kaiserbacteria bacterium RIFCSPHIGHO2_02_FULL_49_34</name>
    <dbReference type="NCBI Taxonomy" id="1798491"/>
    <lineage>
        <taxon>Bacteria</taxon>
        <taxon>Candidatus Kaiseribacteriota</taxon>
    </lineage>
</organism>
<reference evidence="1 2" key="1">
    <citation type="journal article" date="2016" name="Nat. Commun.">
        <title>Thousands of microbial genomes shed light on interconnected biogeochemical processes in an aquifer system.</title>
        <authorList>
            <person name="Anantharaman K."/>
            <person name="Brown C.T."/>
            <person name="Hug L.A."/>
            <person name="Sharon I."/>
            <person name="Castelle C.J."/>
            <person name="Probst A.J."/>
            <person name="Thomas B.C."/>
            <person name="Singh A."/>
            <person name="Wilkins M.J."/>
            <person name="Karaoz U."/>
            <person name="Brodie E.L."/>
            <person name="Williams K.H."/>
            <person name="Hubbard S.S."/>
            <person name="Banfield J.F."/>
        </authorList>
    </citation>
    <scope>NUCLEOTIDE SEQUENCE [LARGE SCALE GENOMIC DNA]</scope>
</reference>
<dbReference type="Proteomes" id="UP000176511">
    <property type="component" value="Unassembled WGS sequence"/>
</dbReference>
<protein>
    <recommendedName>
        <fullName evidence="3">DUF3800 domain-containing protein</fullName>
    </recommendedName>
</protein>
<name>A0A1F6DI79_9BACT</name>
<dbReference type="AlphaFoldDB" id="A0A1F6DI79"/>
<evidence type="ECO:0000313" key="2">
    <source>
        <dbReference type="Proteomes" id="UP000176511"/>
    </source>
</evidence>
<sequence length="180" mass="21205">MNSFTDNIEKETGDLCLADHRQIWTKFCFLDESGSLSNVAEPFFTIGVLKMSMPYYLQSKIMYERNKRHFHDEMKFNKVSKLNIDFFKFVIDSFFDTRSLSFYSYTTHKKSKYFVDNFSSDVWSAYEKMTLKLLDAALAEREVLMLIADHITTPKEIKFEVNTKRKFNNSKQRLALSGVC</sequence>
<dbReference type="EMBL" id="MFLE01000025">
    <property type="protein sequence ID" value="OGG61118.1"/>
    <property type="molecule type" value="Genomic_DNA"/>
</dbReference>
<evidence type="ECO:0000313" key="1">
    <source>
        <dbReference type="EMBL" id="OGG61118.1"/>
    </source>
</evidence>
<comment type="caution">
    <text evidence="1">The sequence shown here is derived from an EMBL/GenBank/DDBJ whole genome shotgun (WGS) entry which is preliminary data.</text>
</comment>
<evidence type="ECO:0008006" key="3">
    <source>
        <dbReference type="Google" id="ProtNLM"/>
    </source>
</evidence>
<proteinExistence type="predicted"/>
<accession>A0A1F6DI79</accession>